<dbReference type="EMBL" id="JRHO01000010">
    <property type="protein sequence ID" value="KGK98812.1"/>
    <property type="molecule type" value="Genomic_DNA"/>
</dbReference>
<accession>A0A099T0Y0</accession>
<reference evidence="3 4" key="1">
    <citation type="submission" date="2014-09" db="EMBL/GenBank/DDBJ databases">
        <title>Draft genome sequence of an obligately methylotrophic methanogen, Methanococcoides methylutens, isolated from marine sediment.</title>
        <authorList>
            <person name="Guan Y."/>
            <person name="Ngugi D.K."/>
            <person name="Blom J."/>
            <person name="Ali S."/>
            <person name="Ferry J.G."/>
            <person name="Stingl U."/>
        </authorList>
    </citation>
    <scope>NUCLEOTIDE SEQUENCE [LARGE SCALE GENOMIC DNA]</scope>
    <source>
        <strain evidence="3 4">DSM 2657</strain>
    </source>
</reference>
<dbReference type="Gene3D" id="3.60.110.10">
    <property type="entry name" value="Carbon-nitrogen hydrolase"/>
    <property type="match status" value="1"/>
</dbReference>
<dbReference type="InterPro" id="IPR003010">
    <property type="entry name" value="C-N_Hydrolase"/>
</dbReference>
<dbReference type="PANTHER" id="PTHR23088">
    <property type="entry name" value="NITRILASE-RELATED"/>
    <property type="match status" value="1"/>
</dbReference>
<feature type="compositionally biased region" description="Basic and acidic residues" evidence="1">
    <location>
        <begin position="87"/>
        <end position="102"/>
    </location>
</feature>
<evidence type="ECO:0000256" key="1">
    <source>
        <dbReference type="SAM" id="MobiDB-lite"/>
    </source>
</evidence>
<comment type="caution">
    <text evidence="3">The sequence shown here is derived from an EMBL/GenBank/DDBJ whole genome shotgun (WGS) entry which is preliminary data.</text>
</comment>
<keyword evidence="3" id="KW-0378">Hydrolase</keyword>
<feature type="region of interest" description="Disordered" evidence="1">
    <location>
        <begin position="87"/>
        <end position="116"/>
    </location>
</feature>
<dbReference type="InterPro" id="IPR036526">
    <property type="entry name" value="C-N_Hydrolase_sf"/>
</dbReference>
<evidence type="ECO:0000313" key="3">
    <source>
        <dbReference type="EMBL" id="KGK98812.1"/>
    </source>
</evidence>
<dbReference type="GO" id="GO:0016787">
    <property type="term" value="F:hydrolase activity"/>
    <property type="evidence" value="ECO:0007669"/>
    <property type="project" value="UniProtKB-KW"/>
</dbReference>
<evidence type="ECO:0000259" key="2">
    <source>
        <dbReference type="PROSITE" id="PS50263"/>
    </source>
</evidence>
<dbReference type="Pfam" id="PF00795">
    <property type="entry name" value="CN_hydrolase"/>
    <property type="match status" value="1"/>
</dbReference>
<keyword evidence="4" id="KW-1185">Reference proteome</keyword>
<dbReference type="OrthoDB" id="41015at2157"/>
<evidence type="ECO:0000313" key="4">
    <source>
        <dbReference type="Proteomes" id="UP000029859"/>
    </source>
</evidence>
<name>A0A099T0Y0_METMT</name>
<sequence>MKAAAIQMDISHCKKQDNINKALMLSENAISHGAELIVLPEVFSTGFCYEELDNSGESEPFPTIEQLRDFSKQNSCVMIGSIIQKHNNEEVQESEKREREGGEGEGEIDLKGKRREGRGKNNFTNMGFCIENGDIAGTYTKTHPFGKEKNYFTPGDQIEPINLKSYDLTIGLEICYEMRFPEIARKLAIDGSDILVTIAEFPNPREYQWRSLATARSVENQIYHIACNRTGADPSSTFFGASMILDPLGNVLADAKDKECFIIHEIDPEMMKDTRKAIPVFDDRRPELY</sequence>
<gene>
    <name evidence="3" type="ORF">LI82_05810</name>
</gene>
<dbReference type="SUPFAM" id="SSF56317">
    <property type="entry name" value="Carbon-nitrogen hydrolase"/>
    <property type="match status" value="1"/>
</dbReference>
<dbReference type="RefSeq" id="WP_167879780.1">
    <property type="nucleotide sequence ID" value="NZ_CAAGSM010000003.1"/>
</dbReference>
<protein>
    <submittedName>
        <fullName evidence="3">Carbon-nitrogen hydrolase</fullName>
    </submittedName>
</protein>
<feature type="domain" description="CN hydrolase" evidence="2">
    <location>
        <begin position="1"/>
        <end position="268"/>
    </location>
</feature>
<dbReference type="Proteomes" id="UP000029859">
    <property type="component" value="Unassembled WGS sequence"/>
</dbReference>
<dbReference type="AlphaFoldDB" id="A0A099T0Y0"/>
<dbReference type="PANTHER" id="PTHR23088:SF27">
    <property type="entry name" value="DEAMINATED GLUTATHIONE AMIDASE"/>
    <property type="match status" value="1"/>
</dbReference>
<dbReference type="PROSITE" id="PS50263">
    <property type="entry name" value="CN_HYDROLASE"/>
    <property type="match status" value="1"/>
</dbReference>
<organism evidence="3 4">
    <name type="scientific">Methanococcoides methylutens</name>
    <dbReference type="NCBI Taxonomy" id="2226"/>
    <lineage>
        <taxon>Archaea</taxon>
        <taxon>Methanobacteriati</taxon>
        <taxon>Methanobacteriota</taxon>
        <taxon>Stenosarchaea group</taxon>
        <taxon>Methanomicrobia</taxon>
        <taxon>Methanosarcinales</taxon>
        <taxon>Methanosarcinaceae</taxon>
        <taxon>Methanococcoides</taxon>
    </lineage>
</organism>
<proteinExistence type="predicted"/>